<dbReference type="InterPro" id="IPR015943">
    <property type="entry name" value="WD40/YVTN_repeat-like_dom_sf"/>
</dbReference>
<dbReference type="AlphaFoldDB" id="V5GHD2"/>
<dbReference type="GO" id="GO:0006406">
    <property type="term" value="P:mRNA export from nucleus"/>
    <property type="evidence" value="ECO:0007669"/>
    <property type="project" value="InterPro"/>
</dbReference>
<evidence type="ECO:0000256" key="2">
    <source>
        <dbReference type="ARBA" id="ARBA00022737"/>
    </source>
</evidence>
<dbReference type="GO" id="GO:0000445">
    <property type="term" value="C:THO complex part of transcription export complex"/>
    <property type="evidence" value="ECO:0007669"/>
    <property type="project" value="TreeGrafter"/>
</dbReference>
<dbReference type="SUPFAM" id="SSF50978">
    <property type="entry name" value="WD40 repeat-like"/>
    <property type="match status" value="1"/>
</dbReference>
<dbReference type="STRING" id="1365824.V5GHD2"/>
<proteinExistence type="predicted"/>
<name>V5GHD2_KALBG</name>
<evidence type="ECO:0000313" key="3">
    <source>
        <dbReference type="EMBL" id="EST05417.1"/>
    </source>
</evidence>
<reference evidence="4" key="1">
    <citation type="journal article" date="2013" name="Genome Announc.">
        <title>Draft genome sequence of Pseudozyma brasiliensis sp. nov. strain GHG001, a high producer of endo-1,4-xylanase isolated from an insect pest of sugarcane.</title>
        <authorList>
            <person name="Oliveira J.V.D.C."/>
            <person name="dos Santos R.A.C."/>
            <person name="Borges T.A."/>
            <person name="Riano-Pachon D.M."/>
            <person name="Goldman G.H."/>
        </authorList>
    </citation>
    <scope>NUCLEOTIDE SEQUENCE [LARGE SCALE GENOMIC DNA]</scope>
    <source>
        <strain evidence="4">GHG001</strain>
    </source>
</reference>
<dbReference type="InterPro" id="IPR040132">
    <property type="entry name" value="Tex1/THOC3"/>
</dbReference>
<keyword evidence="4" id="KW-1185">Reference proteome</keyword>
<evidence type="ECO:0000313" key="4">
    <source>
        <dbReference type="Proteomes" id="UP000019377"/>
    </source>
</evidence>
<protein>
    <submittedName>
        <fullName evidence="3">Uncharacterized protein</fullName>
    </submittedName>
</protein>
<dbReference type="HOGENOM" id="CLU_2455672_0_0_1"/>
<keyword evidence="1" id="KW-0853">WD repeat</keyword>
<dbReference type="eggNOG" id="KOG1407">
    <property type="taxonomic scope" value="Eukaryota"/>
</dbReference>
<dbReference type="EMBL" id="KI545891">
    <property type="protein sequence ID" value="EST05417.1"/>
    <property type="molecule type" value="Genomic_DNA"/>
</dbReference>
<sequence>MITSLAFPARAIGFSFDGELLAAGGEDPFISINATCPSVGRDGEGDTVHKVMLGQGSMINTLAWHPSKYVLAYAGDEQKEVGTVRVFNL</sequence>
<dbReference type="OrthoDB" id="340259at2759"/>
<dbReference type="InterPro" id="IPR036322">
    <property type="entry name" value="WD40_repeat_dom_sf"/>
</dbReference>
<keyword evidence="2" id="KW-0677">Repeat</keyword>
<accession>V5GHD2</accession>
<organism evidence="3 4">
    <name type="scientific">Kalmanozyma brasiliensis (strain GHG001)</name>
    <name type="common">Yeast</name>
    <name type="synonym">Pseudozyma brasiliensis</name>
    <dbReference type="NCBI Taxonomy" id="1365824"/>
    <lineage>
        <taxon>Eukaryota</taxon>
        <taxon>Fungi</taxon>
        <taxon>Dikarya</taxon>
        <taxon>Basidiomycota</taxon>
        <taxon>Ustilaginomycotina</taxon>
        <taxon>Ustilaginomycetes</taxon>
        <taxon>Ustilaginales</taxon>
        <taxon>Ustilaginaceae</taxon>
        <taxon>Kalmanozyma</taxon>
    </lineage>
</organism>
<dbReference type="GeneID" id="27421250"/>
<dbReference type="PANTHER" id="PTHR22839">
    <property type="entry name" value="THO COMPLEX SUBUNIT 3 THO3"/>
    <property type="match status" value="1"/>
</dbReference>
<dbReference type="PANTHER" id="PTHR22839:SF0">
    <property type="entry name" value="THO COMPLEX SUBUNIT 3"/>
    <property type="match status" value="1"/>
</dbReference>
<evidence type="ECO:0000256" key="1">
    <source>
        <dbReference type="ARBA" id="ARBA00022574"/>
    </source>
</evidence>
<dbReference type="Gene3D" id="2.130.10.10">
    <property type="entry name" value="YVTN repeat-like/Quinoprotein amine dehydrogenase"/>
    <property type="match status" value="1"/>
</dbReference>
<dbReference type="Proteomes" id="UP000019377">
    <property type="component" value="Unassembled WGS sequence"/>
</dbReference>
<gene>
    <name evidence="3" type="ORF">PSEUBRA_SCAF5g02269</name>
</gene>